<gene>
    <name evidence="1" type="ORF">GO594_07475</name>
</gene>
<dbReference type="AlphaFoldDB" id="A0A7X3H664"/>
<proteinExistence type="predicted"/>
<evidence type="ECO:0000313" key="2">
    <source>
        <dbReference type="Proteomes" id="UP000461288"/>
    </source>
</evidence>
<accession>A0A7X3H664</accession>
<dbReference type="RefSeq" id="WP_160480350.1">
    <property type="nucleotide sequence ID" value="NZ_WTFN01000013.1"/>
</dbReference>
<organism evidence="1 2">
    <name type="scientific">Metapseudomonas otitidis</name>
    <dbReference type="NCBI Taxonomy" id="319939"/>
    <lineage>
        <taxon>Bacteria</taxon>
        <taxon>Pseudomonadati</taxon>
        <taxon>Pseudomonadota</taxon>
        <taxon>Gammaproteobacteria</taxon>
        <taxon>Pseudomonadales</taxon>
        <taxon>Pseudomonadaceae</taxon>
        <taxon>Metapseudomonas</taxon>
    </lineage>
</organism>
<dbReference type="EMBL" id="WTFN01000013">
    <property type="protein sequence ID" value="MWK55810.1"/>
    <property type="molecule type" value="Genomic_DNA"/>
</dbReference>
<name>A0A7X3H664_9GAMM</name>
<comment type="caution">
    <text evidence="1">The sequence shown here is derived from an EMBL/GenBank/DDBJ whole genome shotgun (WGS) entry which is preliminary data.</text>
</comment>
<sequence>MKHVGKRTDPKDIVSQEQLDPWAMSPVGSLVALWDHLAGVSAPPTDRAYRWVKLTASDSYNAGVLTNESVSGSAPLVQATAKVNLAASPINGLTISLINTERRVLRAGSSGTAQDDALQGHKHRTALGNASGADAWAQDGIETSQTSSVTGAGTGNYFRLLTGVAGFSDGTNGTPRTASETRAKNIGATYYLRIL</sequence>
<protein>
    <submittedName>
        <fullName evidence="1">Uncharacterized protein</fullName>
    </submittedName>
</protein>
<reference evidence="1 2" key="1">
    <citation type="submission" date="2019-12" db="EMBL/GenBank/DDBJ databases">
        <title>Draft genome sequence of Pseudomonas otitidis recovered from a chicken carcass.</title>
        <authorList>
            <person name="Vieira T.R."/>
            <person name="Oliviera E.F.C."/>
            <person name="Silva N.M.V."/>
            <person name="Sambrano G.E."/>
            <person name="Cibulski S.P."/>
            <person name="Cardoso M.R.I."/>
        </authorList>
    </citation>
    <scope>NUCLEOTIDE SEQUENCE [LARGE SCALE GENOMIC DNA]</scope>
    <source>
        <strain evidence="1 2">25_K</strain>
    </source>
</reference>
<evidence type="ECO:0000313" key="1">
    <source>
        <dbReference type="EMBL" id="MWK55810.1"/>
    </source>
</evidence>
<dbReference type="Proteomes" id="UP000461288">
    <property type="component" value="Unassembled WGS sequence"/>
</dbReference>